<dbReference type="GeneID" id="28858956"/>
<feature type="compositionally biased region" description="Basic and acidic residues" evidence="1">
    <location>
        <begin position="272"/>
        <end position="283"/>
    </location>
</feature>
<proteinExistence type="predicted"/>
<dbReference type="EMBL" id="LSBJ02000019">
    <property type="protein sequence ID" value="OAQ57284.1"/>
    <property type="molecule type" value="Genomic_DNA"/>
</dbReference>
<dbReference type="RefSeq" id="XP_018135642.1">
    <property type="nucleotide sequence ID" value="XM_018294962.1"/>
</dbReference>
<gene>
    <name evidence="2" type="ORF">VFPPC_17222</name>
</gene>
<evidence type="ECO:0000256" key="1">
    <source>
        <dbReference type="SAM" id="MobiDB-lite"/>
    </source>
</evidence>
<feature type="region of interest" description="Disordered" evidence="1">
    <location>
        <begin position="219"/>
        <end position="338"/>
    </location>
</feature>
<feature type="compositionally biased region" description="Basic and acidic residues" evidence="1">
    <location>
        <begin position="236"/>
        <end position="260"/>
    </location>
</feature>
<organism evidence="2 3">
    <name type="scientific">Pochonia chlamydosporia 170</name>
    <dbReference type="NCBI Taxonomy" id="1380566"/>
    <lineage>
        <taxon>Eukaryota</taxon>
        <taxon>Fungi</taxon>
        <taxon>Dikarya</taxon>
        <taxon>Ascomycota</taxon>
        <taxon>Pezizomycotina</taxon>
        <taxon>Sordariomycetes</taxon>
        <taxon>Hypocreomycetidae</taxon>
        <taxon>Hypocreales</taxon>
        <taxon>Clavicipitaceae</taxon>
        <taxon>Pochonia</taxon>
    </lineage>
</organism>
<dbReference type="AlphaFoldDB" id="A0A179EVN3"/>
<sequence length="338" mass="38666">MDWAKLLTAIWREDGHKLPDDMGLIEHQVINTLQDAPRNKAIGFVLIALAIAWGDLVLCDPDNLSSSTRSPEELYLISQIIPSYIPRNMARDLMVEYDKFEERAEKNHTSGSPKRGRGFGAAQARFEKDYATESQHRKAIERTQQKGKRSFALRKAEIMDSSNDTTESDDMSGRQNRLETEKRPNNSKKTLTLEQIDEELDKMEKSRVMRSRPRGVGLGHWVRWNKGQAAQSQRQNAREDSSQQNEKRKLAHKQIEKMDSSSETAESDGTSIDEKPHRVEKSRASRPGPFTDIFRKANEYARQLENEAKQKSASSSVTSFQDTSSEIEDSDRERPVKR</sequence>
<feature type="compositionally biased region" description="Polar residues" evidence="1">
    <location>
        <begin position="261"/>
        <end position="270"/>
    </location>
</feature>
<evidence type="ECO:0000313" key="3">
    <source>
        <dbReference type="Proteomes" id="UP000078397"/>
    </source>
</evidence>
<dbReference type="Proteomes" id="UP000078397">
    <property type="component" value="Unassembled WGS sequence"/>
</dbReference>
<accession>A0A179EVN3</accession>
<reference evidence="2 3" key="1">
    <citation type="journal article" date="2016" name="PLoS Pathog.">
        <title>Biosynthesis of antibiotic leucinostatins in bio-control fungus Purpureocillium lilacinum and their inhibition on phytophthora revealed by genome mining.</title>
        <authorList>
            <person name="Wang G."/>
            <person name="Liu Z."/>
            <person name="Lin R."/>
            <person name="Li E."/>
            <person name="Mao Z."/>
            <person name="Ling J."/>
            <person name="Yang Y."/>
            <person name="Yin W.B."/>
            <person name="Xie B."/>
        </authorList>
    </citation>
    <scope>NUCLEOTIDE SEQUENCE [LARGE SCALE GENOMIC DNA]</scope>
    <source>
        <strain evidence="2">170</strain>
    </source>
</reference>
<evidence type="ECO:0000313" key="2">
    <source>
        <dbReference type="EMBL" id="OAQ57284.1"/>
    </source>
</evidence>
<name>A0A179EVN3_METCM</name>
<feature type="compositionally biased region" description="Basic and acidic residues" evidence="1">
    <location>
        <begin position="130"/>
        <end position="144"/>
    </location>
</feature>
<dbReference type="KEGG" id="pchm:VFPPC_17222"/>
<protein>
    <submittedName>
        <fullName evidence="2">Uncharacterized protein</fullName>
    </submittedName>
</protein>
<feature type="region of interest" description="Disordered" evidence="1">
    <location>
        <begin position="130"/>
        <end position="195"/>
    </location>
</feature>
<feature type="compositionally biased region" description="Basic and acidic residues" evidence="1">
    <location>
        <begin position="293"/>
        <end position="310"/>
    </location>
</feature>
<comment type="caution">
    <text evidence="2">The sequence shown here is derived from an EMBL/GenBank/DDBJ whole genome shotgun (WGS) entry which is preliminary data.</text>
</comment>
<keyword evidence="3" id="KW-1185">Reference proteome</keyword>
<feature type="compositionally biased region" description="Low complexity" evidence="1">
    <location>
        <begin position="312"/>
        <end position="324"/>
    </location>
</feature>